<evidence type="ECO:0000313" key="3">
    <source>
        <dbReference type="EMBL" id="GGD95794.1"/>
    </source>
</evidence>
<dbReference type="AlphaFoldDB" id="A0A8J2VBE3"/>
<dbReference type="PROSITE" id="PS50943">
    <property type="entry name" value="HTH_CROC1"/>
    <property type="match status" value="1"/>
</dbReference>
<reference evidence="3" key="2">
    <citation type="submission" date="2020-09" db="EMBL/GenBank/DDBJ databases">
        <authorList>
            <person name="Sun Q."/>
            <person name="Zhou Y."/>
        </authorList>
    </citation>
    <scope>NUCLEOTIDE SEQUENCE</scope>
    <source>
        <strain evidence="3">CGMCC 1.12924</strain>
    </source>
</reference>
<sequence>MSNLGFKIKSLREENNITQEELAFTLDISQATLSKIENGSTTTLSFSLVQKLVSQFEVNFDYFTDYTPKKKTYQGGGKH</sequence>
<dbReference type="InterPro" id="IPR050807">
    <property type="entry name" value="TransReg_Diox_bact_type"/>
</dbReference>
<name>A0A8J2VBE3_9FLAO</name>
<dbReference type="GO" id="GO:0005829">
    <property type="term" value="C:cytosol"/>
    <property type="evidence" value="ECO:0007669"/>
    <property type="project" value="TreeGrafter"/>
</dbReference>
<comment type="caution">
    <text evidence="3">The sequence shown here is derived from an EMBL/GenBank/DDBJ whole genome shotgun (WGS) entry which is preliminary data.</text>
</comment>
<protein>
    <recommendedName>
        <fullName evidence="2">HTH cro/C1-type domain-containing protein</fullName>
    </recommendedName>
</protein>
<accession>A0A8J2VBE3</accession>
<dbReference type="Proteomes" id="UP000652231">
    <property type="component" value="Unassembled WGS sequence"/>
</dbReference>
<dbReference type="SUPFAM" id="SSF47413">
    <property type="entry name" value="lambda repressor-like DNA-binding domains"/>
    <property type="match status" value="1"/>
</dbReference>
<dbReference type="PANTHER" id="PTHR46797">
    <property type="entry name" value="HTH-TYPE TRANSCRIPTIONAL REGULATOR"/>
    <property type="match status" value="1"/>
</dbReference>
<dbReference type="Pfam" id="PF01381">
    <property type="entry name" value="HTH_3"/>
    <property type="match status" value="1"/>
</dbReference>
<keyword evidence="4" id="KW-1185">Reference proteome</keyword>
<dbReference type="GO" id="GO:0003677">
    <property type="term" value="F:DNA binding"/>
    <property type="evidence" value="ECO:0007669"/>
    <property type="project" value="UniProtKB-KW"/>
</dbReference>
<gene>
    <name evidence="3" type="ORF">GCM10011312_19320</name>
</gene>
<feature type="domain" description="HTH cro/C1-type" evidence="2">
    <location>
        <begin position="8"/>
        <end position="63"/>
    </location>
</feature>
<organism evidence="3 4">
    <name type="scientific">Planktosalinus lacus</name>
    <dbReference type="NCBI Taxonomy" id="1526573"/>
    <lineage>
        <taxon>Bacteria</taxon>
        <taxon>Pseudomonadati</taxon>
        <taxon>Bacteroidota</taxon>
        <taxon>Flavobacteriia</taxon>
        <taxon>Flavobacteriales</taxon>
        <taxon>Flavobacteriaceae</taxon>
        <taxon>Planktosalinus</taxon>
    </lineage>
</organism>
<dbReference type="GO" id="GO:0003700">
    <property type="term" value="F:DNA-binding transcription factor activity"/>
    <property type="evidence" value="ECO:0007669"/>
    <property type="project" value="TreeGrafter"/>
</dbReference>
<dbReference type="RefSeq" id="WP_188441969.1">
    <property type="nucleotide sequence ID" value="NZ_BMGK01000007.1"/>
</dbReference>
<proteinExistence type="predicted"/>
<reference evidence="3" key="1">
    <citation type="journal article" date="2014" name="Int. J. Syst. Evol. Microbiol.">
        <title>Complete genome sequence of Corynebacterium casei LMG S-19264T (=DSM 44701T), isolated from a smear-ripened cheese.</title>
        <authorList>
            <consortium name="US DOE Joint Genome Institute (JGI-PGF)"/>
            <person name="Walter F."/>
            <person name="Albersmeier A."/>
            <person name="Kalinowski J."/>
            <person name="Ruckert C."/>
        </authorList>
    </citation>
    <scope>NUCLEOTIDE SEQUENCE</scope>
    <source>
        <strain evidence="3">CGMCC 1.12924</strain>
    </source>
</reference>
<dbReference type="InterPro" id="IPR010982">
    <property type="entry name" value="Lambda_DNA-bd_dom_sf"/>
</dbReference>
<dbReference type="EMBL" id="BMGK01000007">
    <property type="protein sequence ID" value="GGD95794.1"/>
    <property type="molecule type" value="Genomic_DNA"/>
</dbReference>
<dbReference type="PANTHER" id="PTHR46797:SF1">
    <property type="entry name" value="METHYLPHOSPHONATE SYNTHASE"/>
    <property type="match status" value="1"/>
</dbReference>
<dbReference type="Gene3D" id="1.10.260.40">
    <property type="entry name" value="lambda repressor-like DNA-binding domains"/>
    <property type="match status" value="1"/>
</dbReference>
<evidence type="ECO:0000256" key="1">
    <source>
        <dbReference type="ARBA" id="ARBA00023125"/>
    </source>
</evidence>
<dbReference type="InterPro" id="IPR001387">
    <property type="entry name" value="Cro/C1-type_HTH"/>
</dbReference>
<dbReference type="SMART" id="SM00530">
    <property type="entry name" value="HTH_XRE"/>
    <property type="match status" value="1"/>
</dbReference>
<keyword evidence="1" id="KW-0238">DNA-binding</keyword>
<dbReference type="CDD" id="cd00093">
    <property type="entry name" value="HTH_XRE"/>
    <property type="match status" value="1"/>
</dbReference>
<evidence type="ECO:0000259" key="2">
    <source>
        <dbReference type="PROSITE" id="PS50943"/>
    </source>
</evidence>
<evidence type="ECO:0000313" key="4">
    <source>
        <dbReference type="Proteomes" id="UP000652231"/>
    </source>
</evidence>